<evidence type="ECO:0000313" key="1">
    <source>
        <dbReference type="EMBL" id="AEH06699.1"/>
    </source>
</evidence>
<dbReference type="HOGENOM" id="CLU_1048128_0_0_2"/>
<gene>
    <name evidence="1" type="ordered locus">Metok_0722</name>
</gene>
<proteinExistence type="predicted"/>
<dbReference type="OrthoDB" id="61889at2157"/>
<accession>F8AM20</accession>
<dbReference type="KEGG" id="mok:Metok_0722"/>
<dbReference type="RefSeq" id="WP_013866885.1">
    <property type="nucleotide sequence ID" value="NC_015636.1"/>
</dbReference>
<organism evidence="1 2">
    <name type="scientific">Methanothermococcus okinawensis (strain DSM 14208 / JCM 11175 / IH1)</name>
    <dbReference type="NCBI Taxonomy" id="647113"/>
    <lineage>
        <taxon>Archaea</taxon>
        <taxon>Methanobacteriati</taxon>
        <taxon>Methanobacteriota</taxon>
        <taxon>Methanomada group</taxon>
        <taxon>Methanococci</taxon>
        <taxon>Methanococcales</taxon>
        <taxon>Methanococcaceae</taxon>
        <taxon>Methanothermococcus</taxon>
    </lineage>
</organism>
<reference evidence="1" key="1">
    <citation type="submission" date="2011-05" db="EMBL/GenBank/DDBJ databases">
        <title>Complete sequence of chromosome of Methanothermococcus okinawensis IH1.</title>
        <authorList>
            <consortium name="US DOE Joint Genome Institute"/>
            <person name="Lucas S."/>
            <person name="Han J."/>
            <person name="Lapidus A."/>
            <person name="Cheng J.-F."/>
            <person name="Goodwin L."/>
            <person name="Pitluck S."/>
            <person name="Peters L."/>
            <person name="Mikhailova N."/>
            <person name="Held B."/>
            <person name="Han C."/>
            <person name="Tapia R."/>
            <person name="Land M."/>
            <person name="Hauser L."/>
            <person name="Kyrpides N."/>
            <person name="Ivanova N."/>
            <person name="Pagani I."/>
            <person name="Sieprawska-Lupa M."/>
            <person name="Takai K."/>
            <person name="Miyazaki J."/>
            <person name="Whitman W."/>
            <person name="Woyke T."/>
        </authorList>
    </citation>
    <scope>NUCLEOTIDE SEQUENCE [LARGE SCALE GENOMIC DNA]</scope>
    <source>
        <strain evidence="1">IH1</strain>
    </source>
</reference>
<protein>
    <submittedName>
        <fullName evidence="1">Uncharacterized protein</fullName>
    </submittedName>
</protein>
<dbReference type="eggNOG" id="arCOG05083">
    <property type="taxonomic scope" value="Archaea"/>
</dbReference>
<dbReference type="STRING" id="647113.Metok_0722"/>
<dbReference type="GeneID" id="10772863"/>
<dbReference type="Proteomes" id="UP000009296">
    <property type="component" value="Chromosome"/>
</dbReference>
<sequence>MDSKTLVNKILNDIYKNLDEYSKDLIRACNFDVQFKNLYITDDMTGKKYYIRNLMDCEDIPLFEAQNRIYRVKKVSLEKIIDEVIILYLSSRKSKDGYSFEVDSNYKVVEPMVFINYEHKERILMWNELTEEELDEKLADFDMKIDAITEDILKKIGCIDNNNFVVYVDVFMDLEIIKNITEKEGNMVMIWIHPLFIFSDNNVVKGIIAYELSKYNKNILEMFYKDIIEYCKEYKKLCSKNLKILDKIKEIAIKRNDKKVIEELKEMEFI</sequence>
<dbReference type="AlphaFoldDB" id="F8AM20"/>
<keyword evidence="2" id="KW-1185">Reference proteome</keyword>
<name>F8AM20_METOI</name>
<dbReference type="EMBL" id="CP002792">
    <property type="protein sequence ID" value="AEH06699.1"/>
    <property type="molecule type" value="Genomic_DNA"/>
</dbReference>
<evidence type="ECO:0000313" key="2">
    <source>
        <dbReference type="Proteomes" id="UP000009296"/>
    </source>
</evidence>